<reference evidence="2 3" key="1">
    <citation type="journal article" date="2018" name="Syst. Appl. Microbiol.">
        <title>Pectobacterium zantedeschiae sp. nov. a new species of a soft rot pathogen isolated from Calla lily (Zantedeschia spp.).</title>
        <authorList>
            <person name="Waleron M."/>
            <person name="Misztak A."/>
            <person name="Waleron M."/>
            <person name="Franczuk M."/>
            <person name="Jonca J."/>
            <person name="Wielgomas B."/>
            <person name="Mikicinski A."/>
            <person name="Popovic T."/>
            <person name="Waleron K."/>
        </authorList>
    </citation>
    <scope>NUCLEOTIDE SEQUENCE [LARGE SCALE GENOMIC DNA]</scope>
    <source>
        <strain evidence="2 3">9M</strain>
    </source>
</reference>
<dbReference type="PANTHER" id="PTHR20883:SF48">
    <property type="entry name" value="ECTOINE DIOXYGENASE"/>
    <property type="match status" value="1"/>
</dbReference>
<dbReference type="GO" id="GO:0005506">
    <property type="term" value="F:iron ion binding"/>
    <property type="evidence" value="ECO:0007669"/>
    <property type="project" value="UniProtKB-ARBA"/>
</dbReference>
<dbReference type="Pfam" id="PF05721">
    <property type="entry name" value="PhyH"/>
    <property type="match status" value="1"/>
</dbReference>
<comment type="cofactor">
    <cofactor evidence="1">
        <name>Fe(2+)</name>
        <dbReference type="ChEBI" id="CHEBI:29033"/>
    </cofactor>
</comment>
<dbReference type="GO" id="GO:0016706">
    <property type="term" value="F:2-oxoglutarate-dependent dioxygenase activity"/>
    <property type="evidence" value="ECO:0007669"/>
    <property type="project" value="UniProtKB-ARBA"/>
</dbReference>
<dbReference type="AlphaFoldDB" id="A0A9X8P6X8"/>
<evidence type="ECO:0000256" key="1">
    <source>
        <dbReference type="ARBA" id="ARBA00001954"/>
    </source>
</evidence>
<dbReference type="OrthoDB" id="547161at2"/>
<dbReference type="Proteomes" id="UP001138460">
    <property type="component" value="Unassembled WGS sequence"/>
</dbReference>
<name>A0A9X8P6X8_9GAMM</name>
<dbReference type="PANTHER" id="PTHR20883">
    <property type="entry name" value="PHYTANOYL-COA DIOXYGENASE DOMAIN CONTAINING 1"/>
    <property type="match status" value="1"/>
</dbReference>
<evidence type="ECO:0000313" key="3">
    <source>
        <dbReference type="Proteomes" id="UP001138460"/>
    </source>
</evidence>
<dbReference type="RefSeq" id="WP_129713456.1">
    <property type="nucleotide sequence ID" value="NZ_JBEHFA010000005.1"/>
</dbReference>
<dbReference type="InterPro" id="IPR008775">
    <property type="entry name" value="Phytyl_CoA_dOase-like"/>
</dbReference>
<organism evidence="2 3">
    <name type="scientific">Pectobacterium zantedeschiae</name>
    <dbReference type="NCBI Taxonomy" id="2034769"/>
    <lineage>
        <taxon>Bacteria</taxon>
        <taxon>Pseudomonadati</taxon>
        <taxon>Pseudomonadota</taxon>
        <taxon>Gammaproteobacteria</taxon>
        <taxon>Enterobacterales</taxon>
        <taxon>Pectobacteriaceae</taxon>
        <taxon>Pectobacterium</taxon>
    </lineage>
</organism>
<gene>
    <name evidence="2" type="ORF">CLR69_13725</name>
</gene>
<evidence type="ECO:0000313" key="2">
    <source>
        <dbReference type="EMBL" id="RYC45969.1"/>
    </source>
</evidence>
<protein>
    <recommendedName>
        <fullName evidence="4">Phytanoyl-CoA dioxygenase</fullName>
    </recommendedName>
</protein>
<dbReference type="SUPFAM" id="SSF51197">
    <property type="entry name" value="Clavaminate synthase-like"/>
    <property type="match status" value="1"/>
</dbReference>
<comment type="caution">
    <text evidence="2">The sequence shown here is derived from an EMBL/GenBank/DDBJ whole genome shotgun (WGS) entry which is preliminary data.</text>
</comment>
<accession>A0A9X8P6X8</accession>
<keyword evidence="3" id="KW-1185">Reference proteome</keyword>
<proteinExistence type="predicted"/>
<evidence type="ECO:0008006" key="4">
    <source>
        <dbReference type="Google" id="ProtNLM"/>
    </source>
</evidence>
<dbReference type="EMBL" id="NWTM01000001">
    <property type="protein sequence ID" value="RYC45969.1"/>
    <property type="molecule type" value="Genomic_DNA"/>
</dbReference>
<dbReference type="Gene3D" id="2.60.120.620">
    <property type="entry name" value="q2cbj1_9rhob like domain"/>
    <property type="match status" value="1"/>
</dbReference>
<sequence length="243" mass="27763">MLTEAQILSFKREGVLILHDVFTVADIEAAKRSVLNYFCNPGSASEWFLSLSTHSIHGCIAKPSLSPLGHQKLAQIYHALHRQAIWEGEDELIIRPHEAGVPWCGARAPHLDFPINRPLRTLANNVIYLTDVRSQGGAFMYWPGSHRVAWDYFRKYPDDYLAQGESSQDQVFSRILSHIENEPVEFLGKAGDVLIWNSLLLHSASINTREETRIASFGRWGEVYEGKPYDFSRDIWSYWDFAV</sequence>